<name>A0A8J2R6D4_9NEOP</name>
<comment type="caution">
    <text evidence="3">The sequence shown here is derived from an EMBL/GenBank/DDBJ whole genome shotgun (WGS) entry which is preliminary data.</text>
</comment>
<feature type="compositionally biased region" description="Low complexity" evidence="1">
    <location>
        <begin position="173"/>
        <end position="189"/>
    </location>
</feature>
<dbReference type="Proteomes" id="UP000789524">
    <property type="component" value="Unassembled WGS sequence"/>
</dbReference>
<gene>
    <name evidence="3" type="ORF">DCHRY22_LOCUS13825</name>
</gene>
<dbReference type="AlphaFoldDB" id="A0A8J2R6D4"/>
<feature type="region of interest" description="Disordered" evidence="1">
    <location>
        <begin position="237"/>
        <end position="260"/>
    </location>
</feature>
<protein>
    <submittedName>
        <fullName evidence="3">(African queen) hypothetical protein</fullName>
    </submittedName>
</protein>
<feature type="domain" description="MADF" evidence="2">
    <location>
        <begin position="10"/>
        <end position="55"/>
    </location>
</feature>
<evidence type="ECO:0000256" key="1">
    <source>
        <dbReference type="SAM" id="MobiDB-lite"/>
    </source>
</evidence>
<dbReference type="InterPro" id="IPR006578">
    <property type="entry name" value="MADF-dom"/>
</dbReference>
<dbReference type="EMBL" id="CAKASE010000080">
    <property type="protein sequence ID" value="CAG9581164.1"/>
    <property type="molecule type" value="Genomic_DNA"/>
</dbReference>
<feature type="region of interest" description="Disordered" evidence="1">
    <location>
        <begin position="169"/>
        <end position="194"/>
    </location>
</feature>
<reference evidence="3" key="1">
    <citation type="submission" date="2021-09" db="EMBL/GenBank/DDBJ databases">
        <authorList>
            <person name="Martin H S."/>
        </authorList>
    </citation>
    <scope>NUCLEOTIDE SEQUENCE</scope>
</reference>
<feature type="compositionally biased region" description="Acidic residues" evidence="1">
    <location>
        <begin position="77"/>
        <end position="91"/>
    </location>
</feature>
<dbReference type="OrthoDB" id="6159213at2759"/>
<evidence type="ECO:0000313" key="4">
    <source>
        <dbReference type="Proteomes" id="UP000789524"/>
    </source>
</evidence>
<keyword evidence="4" id="KW-1185">Reference proteome</keyword>
<organism evidence="3 4">
    <name type="scientific">Danaus chrysippus</name>
    <name type="common">African queen</name>
    <dbReference type="NCBI Taxonomy" id="151541"/>
    <lineage>
        <taxon>Eukaryota</taxon>
        <taxon>Metazoa</taxon>
        <taxon>Ecdysozoa</taxon>
        <taxon>Arthropoda</taxon>
        <taxon>Hexapoda</taxon>
        <taxon>Insecta</taxon>
        <taxon>Pterygota</taxon>
        <taxon>Neoptera</taxon>
        <taxon>Endopterygota</taxon>
        <taxon>Lepidoptera</taxon>
        <taxon>Glossata</taxon>
        <taxon>Ditrysia</taxon>
        <taxon>Papilionoidea</taxon>
        <taxon>Nymphalidae</taxon>
        <taxon>Danainae</taxon>
        <taxon>Danaini</taxon>
        <taxon>Danaina</taxon>
        <taxon>Danaus</taxon>
        <taxon>Anosia</taxon>
    </lineage>
</organism>
<evidence type="ECO:0000313" key="3">
    <source>
        <dbReference type="EMBL" id="CAG9581164.1"/>
    </source>
</evidence>
<evidence type="ECO:0000259" key="2">
    <source>
        <dbReference type="Pfam" id="PF10545"/>
    </source>
</evidence>
<accession>A0A8J2R6D4</accession>
<feature type="region of interest" description="Disordered" evidence="1">
    <location>
        <begin position="73"/>
        <end position="104"/>
    </location>
</feature>
<sequence>MYLFIFFTGKEVVKRWTNLRDCFAKWKKDDKSAKKSGSGAKKRKKYVFSNQLQFLNKIYTKKETVDSFKPEIVPGTLEEDEEPEGTTDEPEVSTNVNLPSKPVGTRKRKILDEVEVKMLKGLEHKTPCSKMSFLQSLMPHLTNYSNSEFLQFQVGVLNVIENINKLKETPHLQSNNPSSAPSYQPQPQYMLQPSPVNQPQAFVHVQQPPFQSQQYENPSFSGYVQNSAQQLHFSQYVREQQNQARPKKKKNKKNTLQFPT</sequence>
<proteinExistence type="predicted"/>
<dbReference type="Pfam" id="PF10545">
    <property type="entry name" value="MADF_DNA_bdg"/>
    <property type="match status" value="1"/>
</dbReference>